<reference evidence="2" key="1">
    <citation type="submission" date="2014-12" db="EMBL/GenBank/DDBJ databases">
        <title>Insight into the proteome of Arion vulgaris.</title>
        <authorList>
            <person name="Aradska J."/>
            <person name="Bulat T."/>
            <person name="Smidak R."/>
            <person name="Sarate P."/>
            <person name="Gangsoo J."/>
            <person name="Sialana F."/>
            <person name="Bilban M."/>
            <person name="Lubec G."/>
        </authorList>
    </citation>
    <scope>NUCLEOTIDE SEQUENCE</scope>
    <source>
        <tissue evidence="2">Skin</tissue>
    </source>
</reference>
<dbReference type="EMBL" id="HACG01051340">
    <property type="protein sequence ID" value="CEK98211.1"/>
    <property type="molecule type" value="Transcribed_RNA"/>
</dbReference>
<feature type="non-terminal residue" evidence="2">
    <location>
        <position position="1"/>
    </location>
</feature>
<gene>
    <name evidence="2" type="primary">ORF218107</name>
</gene>
<dbReference type="AlphaFoldDB" id="A0A0B7C0P8"/>
<evidence type="ECO:0000256" key="1">
    <source>
        <dbReference type="SAM" id="MobiDB-lite"/>
    </source>
</evidence>
<protein>
    <submittedName>
        <fullName evidence="2">Uncharacterized protein</fullName>
    </submittedName>
</protein>
<feature type="region of interest" description="Disordered" evidence="1">
    <location>
        <begin position="1"/>
        <end position="24"/>
    </location>
</feature>
<sequence length="97" mass="10923">RYPERIGDPELATETTHLKSDFDKDDYTEANQVRAHTCTQTEKLQLGSGNPSLEAVKYVDDDCSRYNDGDYHHLKLFKIGRSLPRQFSMGGAGSTVQ</sequence>
<evidence type="ECO:0000313" key="2">
    <source>
        <dbReference type="EMBL" id="CEK98211.1"/>
    </source>
</evidence>
<proteinExistence type="predicted"/>
<accession>A0A0B7C0P8</accession>
<feature type="non-terminal residue" evidence="2">
    <location>
        <position position="97"/>
    </location>
</feature>
<name>A0A0B7C0P8_9EUPU</name>
<organism evidence="2">
    <name type="scientific">Arion vulgaris</name>
    <dbReference type="NCBI Taxonomy" id="1028688"/>
    <lineage>
        <taxon>Eukaryota</taxon>
        <taxon>Metazoa</taxon>
        <taxon>Spiralia</taxon>
        <taxon>Lophotrochozoa</taxon>
        <taxon>Mollusca</taxon>
        <taxon>Gastropoda</taxon>
        <taxon>Heterobranchia</taxon>
        <taxon>Euthyneura</taxon>
        <taxon>Panpulmonata</taxon>
        <taxon>Eupulmonata</taxon>
        <taxon>Stylommatophora</taxon>
        <taxon>Helicina</taxon>
        <taxon>Arionoidea</taxon>
        <taxon>Arionidae</taxon>
        <taxon>Arion</taxon>
    </lineage>
</organism>